<proteinExistence type="predicted"/>
<dbReference type="InterPro" id="IPR032710">
    <property type="entry name" value="NTF2-like_dom_sf"/>
</dbReference>
<sequence length="163" mass="18285">MASTYTGAVPSSSTLDPRIVPFFEKFYEVSDTPSAHDAYVDSFLPNADFVMGSKSTSGRDGILELRKGLWSGPIQRRKHTLEKIFPFGAGEDAKEVMLYGNVDYGLKNGKELNVHWAARAVLAEHEGGLRFKLYQVYLVSDPTLEDFEVSWERKEDNLEETAS</sequence>
<dbReference type="Proteomes" id="UP001172673">
    <property type="component" value="Unassembled WGS sequence"/>
</dbReference>
<protein>
    <recommendedName>
        <fullName evidence="3">SnoaL-like domain-containing protein</fullName>
    </recommendedName>
</protein>
<organism evidence="1 2">
    <name type="scientific">Cladophialophora chaetospira</name>
    <dbReference type="NCBI Taxonomy" id="386627"/>
    <lineage>
        <taxon>Eukaryota</taxon>
        <taxon>Fungi</taxon>
        <taxon>Dikarya</taxon>
        <taxon>Ascomycota</taxon>
        <taxon>Pezizomycotina</taxon>
        <taxon>Eurotiomycetes</taxon>
        <taxon>Chaetothyriomycetidae</taxon>
        <taxon>Chaetothyriales</taxon>
        <taxon>Herpotrichiellaceae</taxon>
        <taxon>Cladophialophora</taxon>
    </lineage>
</organism>
<keyword evidence="2" id="KW-1185">Reference proteome</keyword>
<gene>
    <name evidence="1" type="ORF">H2200_013460</name>
</gene>
<dbReference type="AlphaFoldDB" id="A0AA38U921"/>
<evidence type="ECO:0000313" key="1">
    <source>
        <dbReference type="EMBL" id="KAJ9602100.1"/>
    </source>
</evidence>
<evidence type="ECO:0000313" key="2">
    <source>
        <dbReference type="Proteomes" id="UP001172673"/>
    </source>
</evidence>
<name>A0AA38U921_9EURO</name>
<dbReference type="EMBL" id="JAPDRK010000029">
    <property type="protein sequence ID" value="KAJ9602100.1"/>
    <property type="molecule type" value="Genomic_DNA"/>
</dbReference>
<evidence type="ECO:0008006" key="3">
    <source>
        <dbReference type="Google" id="ProtNLM"/>
    </source>
</evidence>
<dbReference type="SUPFAM" id="SSF54427">
    <property type="entry name" value="NTF2-like"/>
    <property type="match status" value="1"/>
</dbReference>
<reference evidence="1" key="1">
    <citation type="submission" date="2022-10" db="EMBL/GenBank/DDBJ databases">
        <title>Culturing micro-colonial fungi from biological soil crusts in the Mojave desert and describing Neophaeococcomyces mojavensis, and introducing the new genera and species Taxawa tesnikishii.</title>
        <authorList>
            <person name="Kurbessoian T."/>
            <person name="Stajich J.E."/>
        </authorList>
    </citation>
    <scope>NUCLEOTIDE SEQUENCE</scope>
    <source>
        <strain evidence="1">TK_41</strain>
    </source>
</reference>
<comment type="caution">
    <text evidence="1">The sequence shown here is derived from an EMBL/GenBank/DDBJ whole genome shotgun (WGS) entry which is preliminary data.</text>
</comment>
<accession>A0AA38U921</accession>
<dbReference type="PANTHER" id="PTHR39401:SF1">
    <property type="entry name" value="SNOAL-LIKE DOMAIN-CONTAINING PROTEIN"/>
    <property type="match status" value="1"/>
</dbReference>
<dbReference type="PANTHER" id="PTHR39401">
    <property type="entry name" value="SNOAL-LIKE DOMAIN-CONTAINING PROTEIN"/>
    <property type="match status" value="1"/>
</dbReference>